<dbReference type="eggNOG" id="COG0583">
    <property type="taxonomic scope" value="Bacteria"/>
</dbReference>
<dbReference type="GO" id="GO:0043565">
    <property type="term" value="F:sequence-specific DNA binding"/>
    <property type="evidence" value="ECO:0007669"/>
    <property type="project" value="TreeGrafter"/>
</dbReference>
<dbReference type="KEGG" id="adi:B5T_03410"/>
<dbReference type="InterPro" id="IPR036388">
    <property type="entry name" value="WH-like_DNA-bd_sf"/>
</dbReference>
<name>K0CIY7_ALCDB</name>
<dbReference type="InterPro" id="IPR005119">
    <property type="entry name" value="LysR_subst-bd"/>
</dbReference>
<dbReference type="OrthoDB" id="6787458at2"/>
<sequence length="314" mass="34557">MDVPQLPLNALRAFEASARLCNFTRAGQELNVTQTAISHQVKALEDQLGVTLFTRLPRGLALTDEGHALLPVLTDAFERISGAVTRLQEGRFQEVVTLGVVGTFAIGWLLPRLSDFRDRHPSIDLRLKTNNNVADIVAEGLDYFIRFGDGAWHGTDALPLLDAPLSPVCAPALADQLKQPADLHGVPLLRSFRRDEWERWFQAAGMVPPTPRGGMFDSSALLLEAAAGGEGVALLPVTMFQQALGQGRVKQPFELAVDTGRYWLTKLKSRQETPAMGRLREWLEQQLRQHPNTDSRPSGAPPGHLPSDRTTKPL</sequence>
<evidence type="ECO:0000256" key="1">
    <source>
        <dbReference type="ARBA" id="ARBA00009437"/>
    </source>
</evidence>
<dbReference type="SUPFAM" id="SSF46785">
    <property type="entry name" value="Winged helix' DNA-binding domain"/>
    <property type="match status" value="1"/>
</dbReference>
<dbReference type="PANTHER" id="PTHR30537:SF70">
    <property type="entry name" value="HTH-TYPE TRANSCRIPTIONAL ACTIVATOR AMPR"/>
    <property type="match status" value="1"/>
</dbReference>
<proteinExistence type="inferred from homology"/>
<protein>
    <submittedName>
        <fullName evidence="8">Putative beta lactamase transcriptional activator</fullName>
    </submittedName>
</protein>
<dbReference type="PRINTS" id="PR00039">
    <property type="entry name" value="HTHLYSR"/>
</dbReference>
<evidence type="ECO:0000256" key="5">
    <source>
        <dbReference type="ARBA" id="ARBA00023163"/>
    </source>
</evidence>
<dbReference type="STRING" id="930169.B5T_03410"/>
<dbReference type="RefSeq" id="WP_014995739.1">
    <property type="nucleotide sequence ID" value="NC_018691.1"/>
</dbReference>
<evidence type="ECO:0000313" key="9">
    <source>
        <dbReference type="Proteomes" id="UP000006286"/>
    </source>
</evidence>
<dbReference type="AlphaFoldDB" id="K0CIY7"/>
<dbReference type="PATRIC" id="fig|930169.3.peg.3370"/>
<dbReference type="InterPro" id="IPR000847">
    <property type="entry name" value="LysR_HTH_N"/>
</dbReference>
<evidence type="ECO:0000256" key="6">
    <source>
        <dbReference type="SAM" id="MobiDB-lite"/>
    </source>
</evidence>
<comment type="similarity">
    <text evidence="1">Belongs to the LysR transcriptional regulatory family.</text>
</comment>
<reference evidence="8 9" key="1">
    <citation type="journal article" date="2012" name="J. Bacteriol.">
        <title>Complete genome sequence of Alcanivorax dieselolei type strain B5.</title>
        <authorList>
            <person name="Lai Q."/>
            <person name="Li W."/>
            <person name="Shao Z."/>
        </authorList>
    </citation>
    <scope>NUCLEOTIDE SEQUENCE [LARGE SCALE GENOMIC DNA]</scope>
    <source>
        <strain evidence="9">DSM 16502 / CGMCC 1.3690 / B-5</strain>
    </source>
</reference>
<keyword evidence="4" id="KW-0010">Activator</keyword>
<organism evidence="8 9">
    <name type="scientific">Alcanivorax dieselolei (strain DSM 16502 / CGMCC 1.3690 / MCCC 1A00001 / B-5)</name>
    <name type="common">Alloalcanivorax dieselolei</name>
    <dbReference type="NCBI Taxonomy" id="930169"/>
    <lineage>
        <taxon>Bacteria</taxon>
        <taxon>Pseudomonadati</taxon>
        <taxon>Pseudomonadota</taxon>
        <taxon>Gammaproteobacteria</taxon>
        <taxon>Oceanospirillales</taxon>
        <taxon>Alcanivoracaceae</taxon>
        <taxon>Alloalcanivorax</taxon>
    </lineage>
</organism>
<keyword evidence="9" id="KW-1185">Reference proteome</keyword>
<accession>K0CIY7</accession>
<evidence type="ECO:0000313" key="8">
    <source>
        <dbReference type="EMBL" id="AFT71677.1"/>
    </source>
</evidence>
<dbReference type="PANTHER" id="PTHR30537">
    <property type="entry name" value="HTH-TYPE TRANSCRIPTIONAL REGULATOR"/>
    <property type="match status" value="1"/>
</dbReference>
<dbReference type="Proteomes" id="UP000006286">
    <property type="component" value="Chromosome"/>
</dbReference>
<dbReference type="Pfam" id="PF03466">
    <property type="entry name" value="LysR_substrate"/>
    <property type="match status" value="1"/>
</dbReference>
<feature type="domain" description="HTH lysR-type" evidence="7">
    <location>
        <begin position="6"/>
        <end position="63"/>
    </location>
</feature>
<keyword evidence="3" id="KW-0238">DNA-binding</keyword>
<feature type="compositionally biased region" description="Polar residues" evidence="6">
    <location>
        <begin position="286"/>
        <end position="296"/>
    </location>
</feature>
<keyword evidence="2" id="KW-0805">Transcription regulation</keyword>
<evidence type="ECO:0000256" key="3">
    <source>
        <dbReference type="ARBA" id="ARBA00023125"/>
    </source>
</evidence>
<dbReference type="InterPro" id="IPR058163">
    <property type="entry name" value="LysR-type_TF_proteobact-type"/>
</dbReference>
<dbReference type="Pfam" id="PF00126">
    <property type="entry name" value="HTH_1"/>
    <property type="match status" value="1"/>
</dbReference>
<dbReference type="GO" id="GO:0003700">
    <property type="term" value="F:DNA-binding transcription factor activity"/>
    <property type="evidence" value="ECO:0007669"/>
    <property type="project" value="InterPro"/>
</dbReference>
<dbReference type="EMBL" id="CP003466">
    <property type="protein sequence ID" value="AFT71677.1"/>
    <property type="molecule type" value="Genomic_DNA"/>
</dbReference>
<evidence type="ECO:0000256" key="4">
    <source>
        <dbReference type="ARBA" id="ARBA00023159"/>
    </source>
</evidence>
<dbReference type="Gene3D" id="1.10.10.10">
    <property type="entry name" value="Winged helix-like DNA-binding domain superfamily/Winged helix DNA-binding domain"/>
    <property type="match status" value="1"/>
</dbReference>
<dbReference type="HOGENOM" id="CLU_039613_37_0_6"/>
<dbReference type="GO" id="GO:0006351">
    <property type="term" value="P:DNA-templated transcription"/>
    <property type="evidence" value="ECO:0007669"/>
    <property type="project" value="TreeGrafter"/>
</dbReference>
<dbReference type="FunFam" id="1.10.10.10:FF:000038">
    <property type="entry name" value="Glycine cleavage system transcriptional activator"/>
    <property type="match status" value="1"/>
</dbReference>
<feature type="region of interest" description="Disordered" evidence="6">
    <location>
        <begin position="279"/>
        <end position="314"/>
    </location>
</feature>
<dbReference type="InterPro" id="IPR036390">
    <property type="entry name" value="WH_DNA-bd_sf"/>
</dbReference>
<gene>
    <name evidence="8" type="primary">ampR</name>
    <name evidence="8" type="ordered locus">B5T_03410</name>
</gene>
<dbReference type="SUPFAM" id="SSF53850">
    <property type="entry name" value="Periplasmic binding protein-like II"/>
    <property type="match status" value="1"/>
</dbReference>
<evidence type="ECO:0000259" key="7">
    <source>
        <dbReference type="PROSITE" id="PS50931"/>
    </source>
</evidence>
<evidence type="ECO:0000256" key="2">
    <source>
        <dbReference type="ARBA" id="ARBA00023015"/>
    </source>
</evidence>
<dbReference type="PROSITE" id="PS50931">
    <property type="entry name" value="HTH_LYSR"/>
    <property type="match status" value="1"/>
</dbReference>
<keyword evidence="5" id="KW-0804">Transcription</keyword>
<dbReference type="Gene3D" id="3.40.190.10">
    <property type="entry name" value="Periplasmic binding protein-like II"/>
    <property type="match status" value="2"/>
</dbReference>